<proteinExistence type="predicted"/>
<comment type="caution">
    <text evidence="2">The sequence shown here is derived from an EMBL/GenBank/DDBJ whole genome shotgun (WGS) entry which is preliminary data.</text>
</comment>
<sequence>MNSYHPLDAKPVGTILEPTPSTSAAEIMDVHIPSIEIPRMDTTILVSAEEDSLSKMKLKRQNRTLFKTNLQKSSSS</sequence>
<evidence type="ECO:0000313" key="3">
    <source>
        <dbReference type="Proteomes" id="UP001162156"/>
    </source>
</evidence>
<feature type="region of interest" description="Disordered" evidence="1">
    <location>
        <begin position="1"/>
        <end position="20"/>
    </location>
</feature>
<gene>
    <name evidence="2" type="ORF">NQ314_012137</name>
</gene>
<evidence type="ECO:0000256" key="1">
    <source>
        <dbReference type="SAM" id="MobiDB-lite"/>
    </source>
</evidence>
<organism evidence="2 3">
    <name type="scientific">Rhamnusium bicolor</name>
    <dbReference type="NCBI Taxonomy" id="1586634"/>
    <lineage>
        <taxon>Eukaryota</taxon>
        <taxon>Metazoa</taxon>
        <taxon>Ecdysozoa</taxon>
        <taxon>Arthropoda</taxon>
        <taxon>Hexapoda</taxon>
        <taxon>Insecta</taxon>
        <taxon>Pterygota</taxon>
        <taxon>Neoptera</taxon>
        <taxon>Endopterygota</taxon>
        <taxon>Coleoptera</taxon>
        <taxon>Polyphaga</taxon>
        <taxon>Cucujiformia</taxon>
        <taxon>Chrysomeloidea</taxon>
        <taxon>Cerambycidae</taxon>
        <taxon>Lepturinae</taxon>
        <taxon>Rhagiini</taxon>
        <taxon>Rhamnusium</taxon>
    </lineage>
</organism>
<keyword evidence="3" id="KW-1185">Reference proteome</keyword>
<name>A0AAV8XFR2_9CUCU</name>
<evidence type="ECO:0000313" key="2">
    <source>
        <dbReference type="EMBL" id="KAJ8936873.1"/>
    </source>
</evidence>
<accession>A0AAV8XFR2</accession>
<dbReference type="Proteomes" id="UP001162156">
    <property type="component" value="Unassembled WGS sequence"/>
</dbReference>
<dbReference type="AlphaFoldDB" id="A0AAV8XFR2"/>
<dbReference type="EMBL" id="JANEYF010003368">
    <property type="protein sequence ID" value="KAJ8936873.1"/>
    <property type="molecule type" value="Genomic_DNA"/>
</dbReference>
<reference evidence="2" key="1">
    <citation type="journal article" date="2023" name="Insect Mol. Biol.">
        <title>Genome sequencing provides insights into the evolution of gene families encoding plant cell wall-degrading enzymes in longhorned beetles.</title>
        <authorList>
            <person name="Shin N.R."/>
            <person name="Okamura Y."/>
            <person name="Kirsch R."/>
            <person name="Pauchet Y."/>
        </authorList>
    </citation>
    <scope>NUCLEOTIDE SEQUENCE</scope>
    <source>
        <strain evidence="2">RBIC_L_NR</strain>
    </source>
</reference>
<protein>
    <submittedName>
        <fullName evidence="2">Uncharacterized protein</fullName>
    </submittedName>
</protein>